<feature type="domain" description="HNH nuclease" evidence="1">
    <location>
        <begin position="92"/>
        <end position="119"/>
    </location>
</feature>
<dbReference type="RefSeq" id="WP_066335405.1">
    <property type="nucleotide sequence ID" value="NZ_LWSG01000023.1"/>
</dbReference>
<dbReference type="Proteomes" id="UP000078534">
    <property type="component" value="Unassembled WGS sequence"/>
</dbReference>
<comment type="caution">
    <text evidence="2">The sequence shown here is derived from an EMBL/GenBank/DDBJ whole genome shotgun (WGS) entry which is preliminary data.</text>
</comment>
<proteinExistence type="predicted"/>
<dbReference type="InterPro" id="IPR003615">
    <property type="entry name" value="HNH_nuc"/>
</dbReference>
<sequence length="183" mass="21200">MNEKFELLKGEMTPVPGFSQYLCHTPTGRVYSKVSCKWLLDSEFCKGTGDNGQYLMTRLIPDNGGKPVPMYKYEIVLSSAMGVTKDYWLSQGLQIDHIDKNPLNNKLENLRLVTDQQNKQNSRDRHWNKVRLSLDIAKHLREEFKNRTCAKIEWYRQKGIELGVSARSVQNIILSNTYREATE</sequence>
<dbReference type="InterPro" id="IPR044925">
    <property type="entry name" value="His-Me_finger_sf"/>
</dbReference>
<organism evidence="2 3">
    <name type="scientific">Metabacillus litoralis</name>
    <dbReference type="NCBI Taxonomy" id="152268"/>
    <lineage>
        <taxon>Bacteria</taxon>
        <taxon>Bacillati</taxon>
        <taxon>Bacillota</taxon>
        <taxon>Bacilli</taxon>
        <taxon>Bacillales</taxon>
        <taxon>Bacillaceae</taxon>
        <taxon>Metabacillus</taxon>
    </lineage>
</organism>
<dbReference type="Pfam" id="PF13392">
    <property type="entry name" value="HNH_3"/>
    <property type="match status" value="1"/>
</dbReference>
<dbReference type="AlphaFoldDB" id="A0A179SY35"/>
<dbReference type="EMBL" id="LWSG01000023">
    <property type="protein sequence ID" value="OAS85212.1"/>
    <property type="molecule type" value="Genomic_DNA"/>
</dbReference>
<keyword evidence="3" id="KW-1185">Reference proteome</keyword>
<name>A0A179SY35_9BACI</name>
<accession>A0A179SY35</accession>
<evidence type="ECO:0000313" key="3">
    <source>
        <dbReference type="Proteomes" id="UP000078534"/>
    </source>
</evidence>
<dbReference type="STRING" id="152268.A6K24_06815"/>
<protein>
    <recommendedName>
        <fullName evidence="1">HNH nuclease domain-containing protein</fullName>
    </recommendedName>
</protein>
<evidence type="ECO:0000259" key="1">
    <source>
        <dbReference type="Pfam" id="PF13392"/>
    </source>
</evidence>
<gene>
    <name evidence="2" type="ORF">A6K24_06815</name>
</gene>
<dbReference type="Gene3D" id="3.90.75.20">
    <property type="match status" value="1"/>
</dbReference>
<dbReference type="SUPFAM" id="SSF54060">
    <property type="entry name" value="His-Me finger endonucleases"/>
    <property type="match status" value="1"/>
</dbReference>
<reference evidence="3" key="1">
    <citation type="submission" date="2016-04" db="EMBL/GenBank/DDBJ databases">
        <authorList>
            <person name="Lyu Z."/>
            <person name="Lyu W."/>
        </authorList>
    </citation>
    <scope>NUCLEOTIDE SEQUENCE [LARGE SCALE GENOMIC DNA]</scope>
    <source>
        <strain evidence="3">C44</strain>
    </source>
</reference>
<dbReference type="OrthoDB" id="2943738at2"/>
<evidence type="ECO:0000313" key="2">
    <source>
        <dbReference type="EMBL" id="OAS85212.1"/>
    </source>
</evidence>